<dbReference type="Proteomes" id="UP000269669">
    <property type="component" value="Unassembled WGS sequence"/>
</dbReference>
<feature type="domain" description="FAD dependent oxidoreductase" evidence="2">
    <location>
        <begin position="5"/>
        <end position="346"/>
    </location>
</feature>
<dbReference type="EMBL" id="RSDW01000001">
    <property type="protein sequence ID" value="RSL19170.1"/>
    <property type="molecule type" value="Genomic_DNA"/>
</dbReference>
<dbReference type="Pfam" id="PF01266">
    <property type="entry name" value="DAO"/>
    <property type="match status" value="1"/>
</dbReference>
<accession>A0A428MQN9</accession>
<evidence type="ECO:0000259" key="2">
    <source>
        <dbReference type="Pfam" id="PF01266"/>
    </source>
</evidence>
<gene>
    <name evidence="3" type="ORF">EDE15_4820</name>
</gene>
<dbReference type="PANTHER" id="PTHR13847">
    <property type="entry name" value="SARCOSINE DEHYDROGENASE-RELATED"/>
    <property type="match status" value="1"/>
</dbReference>
<dbReference type="InterPro" id="IPR006076">
    <property type="entry name" value="FAD-dep_OxRdtase"/>
</dbReference>
<dbReference type="SUPFAM" id="SSF51905">
    <property type="entry name" value="FAD/NAD(P)-binding domain"/>
    <property type="match status" value="1"/>
</dbReference>
<evidence type="ECO:0000313" key="4">
    <source>
        <dbReference type="Proteomes" id="UP000269669"/>
    </source>
</evidence>
<dbReference type="SUPFAM" id="SSF54373">
    <property type="entry name" value="FAD-linked reductases, C-terminal domain"/>
    <property type="match status" value="1"/>
</dbReference>
<sequence length="376" mass="40038">MKSFDIVVVGAGIVGCAVARELSRAGMRVGIVEGGAHRGATAAGMGHVVVMDDSPAQLVLTQYSCSLWRKEADHLPVAVEYEGFGTIWIAANDEEMEEVHAKHAIYAQTGVVSAVLNAAELVMAEPNLRKDLAGGLLVPHDAVIYPPAAAEFFLSEAQRLGAALFRSRAVQASHGEVSLEDGTLLQAERIVLATGTECDLLSALPLQKRKGHLAITDRYPGFLCHQLVELGYLKSAHKLVADSVAFNIQPRQTGQLLIGSSRQYGDDDPGVDAAILRQMLERAVSYMPALAGMSVLRVWTGFRAATLDKLPLIGPAAGLSDDTSLWLAAGFEGLGITNALGAARLLLDGLLNRTPEIDAGPYLPARMVNRMEIARA</sequence>
<dbReference type="OrthoDB" id="9806257at2"/>
<evidence type="ECO:0000256" key="1">
    <source>
        <dbReference type="ARBA" id="ARBA00023002"/>
    </source>
</evidence>
<evidence type="ECO:0000313" key="3">
    <source>
        <dbReference type="EMBL" id="RSL19170.1"/>
    </source>
</evidence>
<organism evidence="3 4">
    <name type="scientific">Edaphobacter aggregans</name>
    <dbReference type="NCBI Taxonomy" id="570835"/>
    <lineage>
        <taxon>Bacteria</taxon>
        <taxon>Pseudomonadati</taxon>
        <taxon>Acidobacteriota</taxon>
        <taxon>Terriglobia</taxon>
        <taxon>Terriglobales</taxon>
        <taxon>Acidobacteriaceae</taxon>
        <taxon>Edaphobacter</taxon>
    </lineage>
</organism>
<dbReference type="PROSITE" id="PS51257">
    <property type="entry name" value="PROKAR_LIPOPROTEIN"/>
    <property type="match status" value="1"/>
</dbReference>
<dbReference type="InterPro" id="IPR036188">
    <property type="entry name" value="FAD/NAD-bd_sf"/>
</dbReference>
<dbReference type="Gene3D" id="3.50.50.60">
    <property type="entry name" value="FAD/NAD(P)-binding domain"/>
    <property type="match status" value="1"/>
</dbReference>
<protein>
    <submittedName>
        <fullName evidence="3">Glycine/D-amino acid oxidase-like deaminating enzyme</fullName>
    </submittedName>
</protein>
<keyword evidence="4" id="KW-1185">Reference proteome</keyword>
<dbReference type="Gene3D" id="3.30.9.10">
    <property type="entry name" value="D-Amino Acid Oxidase, subunit A, domain 2"/>
    <property type="match status" value="1"/>
</dbReference>
<reference evidence="3 4" key="1">
    <citation type="submission" date="2018-12" db="EMBL/GenBank/DDBJ databases">
        <title>Sequencing of bacterial isolates from soil warming experiment in Harvard Forest, Massachusetts, USA.</title>
        <authorList>
            <person name="Deangelis K."/>
        </authorList>
    </citation>
    <scope>NUCLEOTIDE SEQUENCE [LARGE SCALE GENOMIC DNA]</scope>
    <source>
        <strain evidence="3 4">EB153</strain>
    </source>
</reference>
<dbReference type="GO" id="GO:0016491">
    <property type="term" value="F:oxidoreductase activity"/>
    <property type="evidence" value="ECO:0007669"/>
    <property type="project" value="UniProtKB-KW"/>
</dbReference>
<dbReference type="AlphaFoldDB" id="A0A428MQN9"/>
<dbReference type="PANTHER" id="PTHR13847:SF287">
    <property type="entry name" value="FAD-DEPENDENT OXIDOREDUCTASE DOMAIN-CONTAINING PROTEIN 1"/>
    <property type="match status" value="1"/>
</dbReference>
<keyword evidence="1" id="KW-0560">Oxidoreductase</keyword>
<name>A0A428MQN9_9BACT</name>
<comment type="caution">
    <text evidence="3">The sequence shown here is derived from an EMBL/GenBank/DDBJ whole genome shotgun (WGS) entry which is preliminary data.</text>
</comment>
<dbReference type="GO" id="GO:0005737">
    <property type="term" value="C:cytoplasm"/>
    <property type="evidence" value="ECO:0007669"/>
    <property type="project" value="TreeGrafter"/>
</dbReference>
<proteinExistence type="predicted"/>
<dbReference type="RefSeq" id="WP_125487440.1">
    <property type="nucleotide sequence ID" value="NZ_RSDW01000001.1"/>
</dbReference>